<organism evidence="8 9">
    <name type="scientific">Trichomonas vaginalis (strain ATCC PRA-98 / G3)</name>
    <dbReference type="NCBI Taxonomy" id="412133"/>
    <lineage>
        <taxon>Eukaryota</taxon>
        <taxon>Metamonada</taxon>
        <taxon>Parabasalia</taxon>
        <taxon>Trichomonadida</taxon>
        <taxon>Trichomonadidae</taxon>
        <taxon>Trichomonas</taxon>
    </lineage>
</organism>
<feature type="transmembrane region" description="Helical" evidence="6">
    <location>
        <begin position="6"/>
        <end position="27"/>
    </location>
</feature>
<dbReference type="VEuPathDB" id="TrichDB:TVAG_317980"/>
<dbReference type="Proteomes" id="UP000001542">
    <property type="component" value="Unassembled WGS sequence"/>
</dbReference>
<dbReference type="EMBL" id="DS115661">
    <property type="protein sequence ID" value="EAX83904.1"/>
    <property type="molecule type" value="Genomic_DNA"/>
</dbReference>
<sequence length="615" mass="71054">MAIHKLIIFYSITVLFYHIGLFQDILAASNNFISIFKKILTNIIKITVSITWIISFFFIKPFNTVFSAKLQKNEFLYVIPIFTALYGIYIRSINGSSPKIVTLTPLYNFYLIFETVAFVIIFTLLSAFFKNIYETLGPVQEDIFMMLLEQRKTYKSNNVVFVTFFKKYALTCFLPSFAFTIHYYFLCNKTFIIKKTSIRFRLHFRFLPLLYLASVIYFFSIIVKPIEVEQSDFLFEKNMVTPHNSLLQFPTKKKNIIMIGLESLDTTYYSTKNGGCINNIIIKNMEEMALDKNNVHFSHLKYPKLGGMSTLWRTGYTLGSTFAALCGAPFMGKNKPNGMTEGYLNNLTCLGELLNEANYITSATYGCPPFDRGYGHVFDYHHYQRINVVGEILKNQTNNFWIDDYLTYGIFKTELNFLPKQGKPFFAYMSTIDTHEPGFSCYLCPKEDNKMLQAAKCADNQLKNFLSWAKNQQWYNNTVFMIFGDHVTREIGIKEIAKAQNYKRASYDLIINSELKSNNTYERLFTSFDLMPTVLAAAGVKIKGDRLGQGVNLFSDIPTHYETYGTKFDNSFDDVSKWYETVIMHKPTACDDSNPCIFMQSLILDTKYSNLNISN</sequence>
<dbReference type="Pfam" id="PF00884">
    <property type="entry name" value="Sulfatase"/>
    <property type="match status" value="1"/>
</dbReference>
<dbReference type="InterPro" id="IPR000917">
    <property type="entry name" value="Sulfatase_N"/>
</dbReference>
<dbReference type="PANTHER" id="PTHR47371:SF3">
    <property type="entry name" value="PHOSPHOGLYCEROL TRANSFERASE I"/>
    <property type="match status" value="1"/>
</dbReference>
<dbReference type="SUPFAM" id="SSF53649">
    <property type="entry name" value="Alkaline phosphatase-like"/>
    <property type="match status" value="1"/>
</dbReference>
<feature type="transmembrane region" description="Helical" evidence="6">
    <location>
        <begin position="106"/>
        <end position="129"/>
    </location>
</feature>
<dbReference type="GO" id="GO:0016020">
    <property type="term" value="C:membrane"/>
    <property type="evidence" value="ECO:0000318"/>
    <property type="project" value="GO_Central"/>
</dbReference>
<dbReference type="AlphaFoldDB" id="A2GG13"/>
<keyword evidence="5 6" id="KW-0472">Membrane</keyword>
<comment type="subcellular location">
    <subcellularLocation>
        <location evidence="1">Cell membrane</location>
        <topology evidence="1">Multi-pass membrane protein</topology>
    </subcellularLocation>
</comment>
<dbReference type="KEGG" id="tva:4741537"/>
<keyword evidence="4 6" id="KW-1133">Transmembrane helix</keyword>
<reference evidence="8" key="2">
    <citation type="journal article" date="2007" name="Science">
        <title>Draft genome sequence of the sexually transmitted pathogen Trichomonas vaginalis.</title>
        <authorList>
            <person name="Carlton J.M."/>
            <person name="Hirt R.P."/>
            <person name="Silva J.C."/>
            <person name="Delcher A.L."/>
            <person name="Schatz M."/>
            <person name="Zhao Q."/>
            <person name="Wortman J.R."/>
            <person name="Bidwell S.L."/>
            <person name="Alsmark U.C.M."/>
            <person name="Besteiro S."/>
            <person name="Sicheritz-Ponten T."/>
            <person name="Noel C.J."/>
            <person name="Dacks J.B."/>
            <person name="Foster P.G."/>
            <person name="Simillion C."/>
            <person name="Van de Peer Y."/>
            <person name="Miranda-Saavedra D."/>
            <person name="Barton G.J."/>
            <person name="Westrop G.D."/>
            <person name="Mueller S."/>
            <person name="Dessi D."/>
            <person name="Fiori P.L."/>
            <person name="Ren Q."/>
            <person name="Paulsen I."/>
            <person name="Zhang H."/>
            <person name="Bastida-Corcuera F.D."/>
            <person name="Simoes-Barbosa A."/>
            <person name="Brown M.T."/>
            <person name="Hayes R.D."/>
            <person name="Mukherjee M."/>
            <person name="Okumura C.Y."/>
            <person name="Schneider R."/>
            <person name="Smith A.J."/>
            <person name="Vanacova S."/>
            <person name="Villalvazo M."/>
            <person name="Haas B.J."/>
            <person name="Pertea M."/>
            <person name="Feldblyum T.V."/>
            <person name="Utterback T.R."/>
            <person name="Shu C.L."/>
            <person name="Osoegawa K."/>
            <person name="de Jong P.J."/>
            <person name="Hrdy I."/>
            <person name="Horvathova L."/>
            <person name="Zubacova Z."/>
            <person name="Dolezal P."/>
            <person name="Malik S.B."/>
            <person name="Logsdon J.M. Jr."/>
            <person name="Henze K."/>
            <person name="Gupta A."/>
            <person name="Wang C.C."/>
            <person name="Dunne R.L."/>
            <person name="Upcroft J.A."/>
            <person name="Upcroft P."/>
            <person name="White O."/>
            <person name="Salzberg S.L."/>
            <person name="Tang P."/>
            <person name="Chiu C.-H."/>
            <person name="Lee Y.-S."/>
            <person name="Embley T.M."/>
            <person name="Coombs G.H."/>
            <person name="Mottram J.C."/>
            <person name="Tachezy J."/>
            <person name="Fraser-Liggett C.M."/>
            <person name="Johnson P.J."/>
        </authorList>
    </citation>
    <scope>NUCLEOTIDE SEQUENCE [LARGE SCALE GENOMIC DNA]</scope>
    <source>
        <strain evidence="8">G3</strain>
    </source>
</reference>
<dbReference type="Gene3D" id="3.40.720.10">
    <property type="entry name" value="Alkaline Phosphatase, subunit A"/>
    <property type="match status" value="1"/>
</dbReference>
<dbReference type="eggNOG" id="ENOG502SXMG">
    <property type="taxonomic scope" value="Eukaryota"/>
</dbReference>
<dbReference type="InParanoid" id="A2GG13"/>
<dbReference type="VEuPathDB" id="TrichDB:TVAGG3_0600780"/>
<dbReference type="GO" id="GO:0016740">
    <property type="term" value="F:transferase activity"/>
    <property type="evidence" value="ECO:0000318"/>
    <property type="project" value="GO_Central"/>
</dbReference>
<feature type="transmembrane region" description="Helical" evidence="6">
    <location>
        <begin position="168"/>
        <end position="186"/>
    </location>
</feature>
<evidence type="ECO:0000256" key="1">
    <source>
        <dbReference type="ARBA" id="ARBA00004651"/>
    </source>
</evidence>
<keyword evidence="9" id="KW-1185">Reference proteome</keyword>
<dbReference type="InterPro" id="IPR017850">
    <property type="entry name" value="Alkaline_phosphatase_core_sf"/>
</dbReference>
<evidence type="ECO:0000313" key="8">
    <source>
        <dbReference type="EMBL" id="EAX83904.1"/>
    </source>
</evidence>
<dbReference type="RefSeq" id="XP_001296834.1">
    <property type="nucleotide sequence ID" value="XM_001296833.1"/>
</dbReference>
<feature type="transmembrane region" description="Helical" evidence="6">
    <location>
        <begin position="39"/>
        <end position="59"/>
    </location>
</feature>
<evidence type="ECO:0000256" key="6">
    <source>
        <dbReference type="SAM" id="Phobius"/>
    </source>
</evidence>
<protein>
    <submittedName>
        <fullName evidence="8">Sulfatase family protein</fullName>
    </submittedName>
</protein>
<evidence type="ECO:0000313" key="9">
    <source>
        <dbReference type="Proteomes" id="UP000001542"/>
    </source>
</evidence>
<gene>
    <name evidence="8" type="ORF">TVAG_317980</name>
</gene>
<dbReference type="InterPro" id="IPR050448">
    <property type="entry name" value="OpgB/LTA_synthase_biosynth"/>
</dbReference>
<evidence type="ECO:0000256" key="2">
    <source>
        <dbReference type="ARBA" id="ARBA00022475"/>
    </source>
</evidence>
<reference evidence="8" key="1">
    <citation type="submission" date="2006-10" db="EMBL/GenBank/DDBJ databases">
        <authorList>
            <person name="Amadeo P."/>
            <person name="Zhao Q."/>
            <person name="Wortman J."/>
            <person name="Fraser-Liggett C."/>
            <person name="Carlton J."/>
        </authorList>
    </citation>
    <scope>NUCLEOTIDE SEQUENCE</scope>
    <source>
        <strain evidence="8">G3</strain>
    </source>
</reference>
<evidence type="ECO:0000256" key="4">
    <source>
        <dbReference type="ARBA" id="ARBA00022989"/>
    </source>
</evidence>
<evidence type="ECO:0000259" key="7">
    <source>
        <dbReference type="Pfam" id="PF00884"/>
    </source>
</evidence>
<dbReference type="CDD" id="cd16015">
    <property type="entry name" value="LTA_synthase"/>
    <property type="match status" value="1"/>
</dbReference>
<dbReference type="OrthoDB" id="103349at2759"/>
<dbReference type="SMR" id="A2GG13"/>
<accession>A2GG13</accession>
<name>A2GG13_TRIV3</name>
<keyword evidence="2" id="KW-1003">Cell membrane</keyword>
<feature type="transmembrane region" description="Helical" evidence="6">
    <location>
        <begin position="75"/>
        <end position="94"/>
    </location>
</feature>
<dbReference type="PANTHER" id="PTHR47371">
    <property type="entry name" value="LIPOTEICHOIC ACID SYNTHASE"/>
    <property type="match status" value="1"/>
</dbReference>
<proteinExistence type="predicted"/>
<dbReference type="GO" id="GO:0005886">
    <property type="term" value="C:plasma membrane"/>
    <property type="evidence" value="ECO:0007669"/>
    <property type="project" value="UniProtKB-SubCell"/>
</dbReference>
<keyword evidence="3 6" id="KW-0812">Transmembrane</keyword>
<feature type="transmembrane region" description="Helical" evidence="6">
    <location>
        <begin position="206"/>
        <end position="223"/>
    </location>
</feature>
<evidence type="ECO:0000256" key="5">
    <source>
        <dbReference type="ARBA" id="ARBA00023136"/>
    </source>
</evidence>
<evidence type="ECO:0000256" key="3">
    <source>
        <dbReference type="ARBA" id="ARBA00022692"/>
    </source>
</evidence>
<feature type="domain" description="Sulfatase N-terminal" evidence="7">
    <location>
        <begin position="316"/>
        <end position="540"/>
    </location>
</feature>